<evidence type="ECO:0000259" key="3">
    <source>
        <dbReference type="Pfam" id="PF17482"/>
    </source>
</evidence>
<organism evidence="4 5">
    <name type="scientific">Clostridium beijerinckii</name>
    <name type="common">Clostridium MP</name>
    <dbReference type="NCBI Taxonomy" id="1520"/>
    <lineage>
        <taxon>Bacteria</taxon>
        <taxon>Bacillati</taxon>
        <taxon>Bacillota</taxon>
        <taxon>Clostridia</taxon>
        <taxon>Eubacteriales</taxon>
        <taxon>Clostridiaceae</taxon>
        <taxon>Clostridium</taxon>
    </lineage>
</organism>
<dbReference type="InterPro" id="IPR020287">
    <property type="entry name" value="Tail_sheath_C"/>
</dbReference>
<dbReference type="RefSeq" id="WP_041898199.1">
    <property type="nucleotide sequence ID" value="NZ_CP010086.2"/>
</dbReference>
<feature type="domain" description="Tail sheath protein subtilisin-like" evidence="2">
    <location>
        <begin position="84"/>
        <end position="240"/>
    </location>
</feature>
<proteinExistence type="inferred from homology"/>
<protein>
    <submittedName>
        <fullName evidence="4">Phage tail sheath protein</fullName>
    </submittedName>
</protein>
<dbReference type="EMBL" id="CP010086">
    <property type="protein sequence ID" value="AJH00436.1"/>
    <property type="molecule type" value="Genomic_DNA"/>
</dbReference>
<dbReference type="KEGG" id="cbei:LF65_03884"/>
<dbReference type="InterPro" id="IPR035089">
    <property type="entry name" value="Phage_sheath_subtilisin"/>
</dbReference>
<dbReference type="Pfam" id="PF17482">
    <property type="entry name" value="Phage_sheath_1C"/>
    <property type="match status" value="1"/>
</dbReference>
<evidence type="ECO:0000313" key="4">
    <source>
        <dbReference type="EMBL" id="AJH00436.1"/>
    </source>
</evidence>
<name>A0A0B5QHK0_CLOBE</name>
<comment type="similarity">
    <text evidence="1">Belongs to the myoviridae tail sheath protein family.</text>
</comment>
<reference evidence="5" key="1">
    <citation type="submission" date="2014-12" db="EMBL/GenBank/DDBJ databases">
        <title>Genome sequence of Clostridium beijerinckii strain 59B.</title>
        <authorList>
            <person name="Little G.T."/>
            <person name="Minton N.P."/>
        </authorList>
    </citation>
    <scope>NUCLEOTIDE SEQUENCE [LARGE SCALE GENOMIC DNA]</scope>
    <source>
        <strain evidence="5">59B</strain>
    </source>
</reference>
<evidence type="ECO:0000259" key="2">
    <source>
        <dbReference type="Pfam" id="PF04984"/>
    </source>
</evidence>
<dbReference type="Proteomes" id="UP000031866">
    <property type="component" value="Chromosome"/>
</dbReference>
<gene>
    <name evidence="4" type="ORF">LF65_03884</name>
</gene>
<sequence length="373" mass="40978">MGEPSVEIIFKEAGITAAKRGTRGVVALILKDTMPANYSNPIKMDTIDEIPEALSDFNKEQIKLAMIGYQNPPKQVIAYIEAPDAANYSEAQNYLETIKWDYVVVPSIGQTADGKADTEANITSRATDFATWIKQLRSAKDIRVKAVLPHCPADSEGVINFATDDIKTAARTYTAAEYCSRIAGMLAGTSLNISATYAPLAEVVDVPHLKKEERDAAIDAGKLILINDGKKVKIDRAVNSFVTTIENKGEDFKKIKIVDIMDLIHDDIKSTAEDNYIGKYPNDYDHKCLLVAAINGYFEGLELDGLLDSSIEGQNRAEIDLDAQKACLKSQGIDISTMKDQEIKESNTGSQVFVKGQVVILDAIEDIKFQIYI</sequence>
<dbReference type="Gene3D" id="3.40.50.11790">
    <property type="match status" value="1"/>
</dbReference>
<evidence type="ECO:0000313" key="5">
    <source>
        <dbReference type="Proteomes" id="UP000031866"/>
    </source>
</evidence>
<dbReference type="STRING" id="1520.LF65_03884"/>
<dbReference type="Pfam" id="PF04984">
    <property type="entry name" value="Phage_sheath_1"/>
    <property type="match status" value="1"/>
</dbReference>
<feature type="domain" description="Tail sheath protein C-terminal" evidence="3">
    <location>
        <begin position="248"/>
        <end position="373"/>
    </location>
</feature>
<evidence type="ECO:0000256" key="1">
    <source>
        <dbReference type="ARBA" id="ARBA00008005"/>
    </source>
</evidence>
<dbReference type="OrthoDB" id="89060at2"/>
<dbReference type="AlphaFoldDB" id="A0A0B5QHK0"/>
<dbReference type="Gene3D" id="3.30.1370.220">
    <property type="match status" value="1"/>
</dbReference>
<accession>A0A0B5QHK0</accession>